<keyword evidence="5" id="KW-0472">Membrane</keyword>
<evidence type="ECO:0000256" key="4">
    <source>
        <dbReference type="ARBA" id="ARBA00022989"/>
    </source>
</evidence>
<evidence type="ECO:0000259" key="10">
    <source>
        <dbReference type="Pfam" id="PF25506"/>
    </source>
</evidence>
<evidence type="ECO:0000256" key="1">
    <source>
        <dbReference type="ARBA" id="ARBA00004479"/>
    </source>
</evidence>
<dbReference type="AlphaFoldDB" id="A0A1B7NMF8"/>
<evidence type="ECO:0000256" key="8">
    <source>
        <dbReference type="ARBA" id="ARBA00038159"/>
    </source>
</evidence>
<dbReference type="GO" id="GO:0016020">
    <property type="term" value="C:membrane"/>
    <property type="evidence" value="ECO:0007669"/>
    <property type="project" value="UniProtKB-SubCell"/>
</dbReference>
<evidence type="ECO:0000256" key="5">
    <source>
        <dbReference type="ARBA" id="ARBA00023136"/>
    </source>
</evidence>
<dbReference type="InterPro" id="IPR057530">
    <property type="entry name" value="TIM-barrel_MTC6"/>
</dbReference>
<evidence type="ECO:0000256" key="7">
    <source>
        <dbReference type="ARBA" id="ARBA00037703"/>
    </source>
</evidence>
<dbReference type="Pfam" id="PF25506">
    <property type="entry name" value="TIM-barrel_MTC6"/>
    <property type="match status" value="1"/>
</dbReference>
<evidence type="ECO:0000256" key="6">
    <source>
        <dbReference type="ARBA" id="ARBA00023180"/>
    </source>
</evidence>
<gene>
    <name evidence="11" type="ORF">ACJ72_07677</name>
</gene>
<feature type="non-terminal residue" evidence="11">
    <location>
        <position position="355"/>
    </location>
</feature>
<keyword evidence="4" id="KW-1133">Transmembrane helix</keyword>
<feature type="domain" description="MTC6 partial TIM-barrel" evidence="10">
    <location>
        <begin position="22"/>
        <end position="290"/>
    </location>
</feature>
<evidence type="ECO:0000313" key="11">
    <source>
        <dbReference type="EMBL" id="OAX78019.1"/>
    </source>
</evidence>
<name>A0A1B7NMF8_9EURO</name>
<keyword evidence="6" id="KW-0325">Glycoprotein</keyword>
<dbReference type="InterPro" id="IPR051008">
    <property type="entry name" value="Telomere_Capping_Maintenance"/>
</dbReference>
<dbReference type="Proteomes" id="UP000091918">
    <property type="component" value="Unassembled WGS sequence"/>
</dbReference>
<comment type="caution">
    <text evidence="11">The sequence shown here is derived from an EMBL/GenBank/DDBJ whole genome shotgun (WGS) entry which is preliminary data.</text>
</comment>
<organism evidence="11 12">
    <name type="scientific">Emergomyces africanus</name>
    <dbReference type="NCBI Taxonomy" id="1955775"/>
    <lineage>
        <taxon>Eukaryota</taxon>
        <taxon>Fungi</taxon>
        <taxon>Dikarya</taxon>
        <taxon>Ascomycota</taxon>
        <taxon>Pezizomycotina</taxon>
        <taxon>Eurotiomycetes</taxon>
        <taxon>Eurotiomycetidae</taxon>
        <taxon>Onygenales</taxon>
        <taxon>Ajellomycetaceae</taxon>
        <taxon>Emergomyces</taxon>
    </lineage>
</organism>
<sequence length="355" mass="39256">MAISANYTPDPSAILTAPWTTVQLSERDTSSQIPINYVTYPGVYVTAACFGNKIYEEQAMVTCISNLIAVDTRRFYIDLYWSPDHRRWTLCPVVVDSNAPDGPASTETAASGKSSSMLADAGSYSCSGSLDLSVLLHLLHNYFFISDDTLNAHMLYILLNIHFATPKGSSNPPSRAPARNKFPSGKHLLGSLFGKRLAPYMYTPKQLQEERANLNRSWYSVPRYAHPIAEYFTTHKDAKGDHSTPDGWPCERYVERHRFRRCLVGWGAVDNEMEGYNFAGDGDFIFPRGSLAESQTLDISYGSGGNDSAVIKSGCLFDPHSTDSPGQSASWAESTVAERHDSDLIHSLNRELVAC</sequence>
<keyword evidence="2" id="KW-0812">Transmembrane</keyword>
<evidence type="ECO:0000256" key="9">
    <source>
        <dbReference type="ARBA" id="ARBA00039865"/>
    </source>
</evidence>
<evidence type="ECO:0000313" key="12">
    <source>
        <dbReference type="Proteomes" id="UP000091918"/>
    </source>
</evidence>
<dbReference type="STRING" id="1658172.A0A1B7NMF8"/>
<proteinExistence type="inferred from homology"/>
<keyword evidence="12" id="KW-1185">Reference proteome</keyword>
<dbReference type="OrthoDB" id="5573651at2759"/>
<comment type="subcellular location">
    <subcellularLocation>
        <location evidence="1">Membrane</location>
        <topology evidence="1">Single-pass type I membrane protein</topology>
    </subcellularLocation>
</comment>
<evidence type="ECO:0000256" key="3">
    <source>
        <dbReference type="ARBA" id="ARBA00022729"/>
    </source>
</evidence>
<protein>
    <recommendedName>
        <fullName evidence="9">Maintenance of telomere capping protein 6</fullName>
    </recommendedName>
</protein>
<accession>A0A1B7NMF8</accession>
<comment type="similarity">
    <text evidence="8">Belongs to the MTC6 family.</text>
</comment>
<dbReference type="PANTHER" id="PTHR35518:SF2">
    <property type="entry name" value="MAINTENANCE OF TELOMERE CAPPING PROTEIN 6"/>
    <property type="match status" value="1"/>
</dbReference>
<keyword evidence="3" id="KW-0732">Signal</keyword>
<dbReference type="PANTHER" id="PTHR35518">
    <property type="entry name" value="MAINTENANCE OF TELOMOERE CAPPING"/>
    <property type="match status" value="1"/>
</dbReference>
<comment type="function">
    <text evidence="7">May be involved in telomere capping.</text>
</comment>
<evidence type="ECO:0000256" key="2">
    <source>
        <dbReference type="ARBA" id="ARBA00022692"/>
    </source>
</evidence>
<reference evidence="11 12" key="1">
    <citation type="submission" date="2015-07" db="EMBL/GenBank/DDBJ databases">
        <title>Emmonsia species relationships and genome sequence.</title>
        <authorList>
            <person name="Cuomo C.A."/>
            <person name="Schwartz I.S."/>
            <person name="Kenyon C."/>
            <person name="de Hoog G.S."/>
            <person name="Govender N.P."/>
            <person name="Botha A."/>
            <person name="Moreno L."/>
            <person name="de Vries M."/>
            <person name="Munoz J.F."/>
            <person name="Stielow J.B."/>
        </authorList>
    </citation>
    <scope>NUCLEOTIDE SEQUENCE [LARGE SCALE GENOMIC DNA]</scope>
    <source>
        <strain evidence="11 12">CBS 136260</strain>
    </source>
</reference>
<dbReference type="EMBL" id="LGUA01001818">
    <property type="protein sequence ID" value="OAX78019.1"/>
    <property type="molecule type" value="Genomic_DNA"/>
</dbReference>